<dbReference type="SUPFAM" id="SSF53213">
    <property type="entry name" value="LigB-like"/>
    <property type="match status" value="1"/>
</dbReference>
<comment type="subcellular location">
    <subcellularLocation>
        <location evidence="3">Cytoplasm</location>
    </subcellularLocation>
</comment>
<dbReference type="GO" id="GO:0008198">
    <property type="term" value="F:ferrous iron binding"/>
    <property type="evidence" value="ECO:0007669"/>
    <property type="project" value="InterPro"/>
</dbReference>
<accession>A0A2P5GND4</accession>
<dbReference type="GO" id="GO:0050297">
    <property type="term" value="F:stizolobate synthase activity"/>
    <property type="evidence" value="ECO:0007669"/>
    <property type="project" value="UniProtKB-EC"/>
</dbReference>
<evidence type="ECO:0000256" key="11">
    <source>
        <dbReference type="ARBA" id="ARBA00070846"/>
    </source>
</evidence>
<comment type="similarity">
    <text evidence="4">Belongs to the DODA-type extradiol aromatic ring-opening dioxygenase family.</text>
</comment>
<evidence type="ECO:0000256" key="10">
    <source>
        <dbReference type="ARBA" id="ARBA00023002"/>
    </source>
</evidence>
<dbReference type="Proteomes" id="UP000247005">
    <property type="component" value="Unassembled WGS sequence"/>
</dbReference>
<dbReference type="InterPro" id="IPR004183">
    <property type="entry name" value="Xdiol_dOase_suB"/>
</dbReference>
<protein>
    <recommendedName>
        <fullName evidence="11">4,5-DOPA dioxygenase extradiol</fullName>
        <ecNumber evidence="5">1.13.11.29</ecNumber>
    </recommendedName>
</protein>
<keyword evidence="7" id="KW-0479">Metal-binding</keyword>
<comment type="cofactor">
    <cofactor evidence="2">
        <name>Zn(2+)</name>
        <dbReference type="ChEBI" id="CHEBI:29105"/>
    </cofactor>
</comment>
<dbReference type="EC" id="1.13.11.29" evidence="5"/>
<evidence type="ECO:0000256" key="7">
    <source>
        <dbReference type="ARBA" id="ARBA00022723"/>
    </source>
</evidence>
<evidence type="ECO:0000256" key="4">
    <source>
        <dbReference type="ARBA" id="ARBA00007581"/>
    </source>
</evidence>
<dbReference type="FunFam" id="3.40.830.10:FF:000003">
    <property type="entry name" value="4,5-DOPA dioxygenase extradiol"/>
    <property type="match status" value="1"/>
</dbReference>
<dbReference type="Pfam" id="PF02900">
    <property type="entry name" value="LigB"/>
    <property type="match status" value="1"/>
</dbReference>
<evidence type="ECO:0000256" key="2">
    <source>
        <dbReference type="ARBA" id="ARBA00001947"/>
    </source>
</evidence>
<proteinExistence type="inferred from homology"/>
<name>A0A2P5GND4_9ENTR</name>
<sequence length="262" mass="28897">MSRSRMPALFLGHGSPMNVLEDNRYTRAWQQLGQSLPRPKAIVVISAHWFTRGTGVTAMETPKTIHDFGGFPQALYDTHYPAPGSPALAQRLVDLLAPVPVTLDQEAWGFDHGSWGVLIKMYPNADIPMVQLSVDSTKPAAWHLEMGRKLAALRDEGIMLVASGNVVHNLRTVRWHGENTPYPWATSFNDFVKANLTWQGEVEEHPLVNYLDHEGGALSNPTADHFLPLLYILGAWDGEEPVTIPVDGIEMGSLSMLSVLVG</sequence>
<dbReference type="RefSeq" id="WP_103750876.1">
    <property type="nucleotide sequence ID" value="NZ_PQGD01000011.1"/>
</dbReference>
<evidence type="ECO:0000256" key="8">
    <source>
        <dbReference type="ARBA" id="ARBA00022833"/>
    </source>
</evidence>
<dbReference type="GO" id="GO:0005737">
    <property type="term" value="C:cytoplasm"/>
    <property type="evidence" value="ECO:0007669"/>
    <property type="project" value="UniProtKB-SubCell"/>
</dbReference>
<keyword evidence="9 13" id="KW-0223">Dioxygenase</keyword>
<evidence type="ECO:0000256" key="9">
    <source>
        <dbReference type="ARBA" id="ARBA00022964"/>
    </source>
</evidence>
<comment type="catalytic activity">
    <reaction evidence="1">
        <text>L-dopa + O2 = 4-(L-alanin-3-yl)-2-hydroxy-cis,cis-muconate 6-semialdehyde + H(+)</text>
        <dbReference type="Rhea" id="RHEA:21220"/>
        <dbReference type="ChEBI" id="CHEBI:15378"/>
        <dbReference type="ChEBI" id="CHEBI:15379"/>
        <dbReference type="ChEBI" id="CHEBI:57504"/>
        <dbReference type="ChEBI" id="CHEBI:57639"/>
        <dbReference type="EC" id="1.13.11.29"/>
    </reaction>
</comment>
<dbReference type="GO" id="GO:0008270">
    <property type="term" value="F:zinc ion binding"/>
    <property type="evidence" value="ECO:0007669"/>
    <property type="project" value="InterPro"/>
</dbReference>
<organism evidence="13 14">
    <name type="scientific">Superficieibacter electus</name>
    <dbReference type="NCBI Taxonomy" id="2022662"/>
    <lineage>
        <taxon>Bacteria</taxon>
        <taxon>Pseudomonadati</taxon>
        <taxon>Pseudomonadota</taxon>
        <taxon>Gammaproteobacteria</taxon>
        <taxon>Enterobacterales</taxon>
        <taxon>Enterobacteriaceae</taxon>
        <taxon>Superficieibacter</taxon>
    </lineage>
</organism>
<dbReference type="PIRSF" id="PIRSF006157">
    <property type="entry name" value="Doxgns_DODA"/>
    <property type="match status" value="1"/>
</dbReference>
<dbReference type="PANTHER" id="PTHR30096">
    <property type="entry name" value="4,5-DOPA DIOXYGENASE EXTRADIOL-LIKE PROTEIN"/>
    <property type="match status" value="1"/>
</dbReference>
<keyword evidence="6" id="KW-0963">Cytoplasm</keyword>
<keyword evidence="10" id="KW-0560">Oxidoreductase</keyword>
<evidence type="ECO:0000256" key="5">
    <source>
        <dbReference type="ARBA" id="ARBA00013224"/>
    </source>
</evidence>
<dbReference type="OrthoDB" id="9790889at2"/>
<dbReference type="Gene3D" id="3.40.830.10">
    <property type="entry name" value="LigB-like"/>
    <property type="match status" value="1"/>
</dbReference>
<evidence type="ECO:0000313" key="13">
    <source>
        <dbReference type="EMBL" id="POP48085.1"/>
    </source>
</evidence>
<dbReference type="CDD" id="cd07363">
    <property type="entry name" value="45_DOPA_Dioxygenase"/>
    <property type="match status" value="1"/>
</dbReference>
<evidence type="ECO:0000259" key="12">
    <source>
        <dbReference type="Pfam" id="PF02900"/>
    </source>
</evidence>
<reference evidence="13 14" key="1">
    <citation type="submission" date="2018-01" db="EMBL/GenBank/DDBJ databases">
        <title>Superficieibacter electus gen. nov., sp. nov., an extended-spectrum beta-lactamase possessing member of the Enterobacteriaceae family, isolated from intensive care unit surfaces.</title>
        <authorList>
            <person name="Potter R.F."/>
            <person name="D'Souza A.W."/>
        </authorList>
    </citation>
    <scope>NUCLEOTIDE SEQUENCE [LARGE SCALE GENOMIC DNA]</scope>
    <source>
        <strain evidence="13 14">BP-1</strain>
    </source>
</reference>
<feature type="domain" description="Extradiol ring-cleavage dioxygenase class III enzyme subunit B" evidence="12">
    <location>
        <begin position="30"/>
        <end position="239"/>
    </location>
</feature>
<evidence type="ECO:0000256" key="1">
    <source>
        <dbReference type="ARBA" id="ARBA00000466"/>
    </source>
</evidence>
<comment type="caution">
    <text evidence="13">The sequence shown here is derived from an EMBL/GenBank/DDBJ whole genome shotgun (WGS) entry which is preliminary data.</text>
</comment>
<gene>
    <name evidence="13" type="ORF">CHU32_14695</name>
</gene>
<keyword evidence="8" id="KW-0862">Zinc</keyword>
<evidence type="ECO:0000256" key="3">
    <source>
        <dbReference type="ARBA" id="ARBA00004496"/>
    </source>
</evidence>
<dbReference type="EMBL" id="PQGD01000011">
    <property type="protein sequence ID" value="POP48085.1"/>
    <property type="molecule type" value="Genomic_DNA"/>
</dbReference>
<dbReference type="AlphaFoldDB" id="A0A2P5GND4"/>
<evidence type="ECO:0000256" key="6">
    <source>
        <dbReference type="ARBA" id="ARBA00022490"/>
    </source>
</evidence>
<dbReference type="NCBIfam" id="NF007914">
    <property type="entry name" value="PRK10628.1"/>
    <property type="match status" value="1"/>
</dbReference>
<evidence type="ECO:0000313" key="14">
    <source>
        <dbReference type="Proteomes" id="UP000247005"/>
    </source>
</evidence>
<dbReference type="InterPro" id="IPR014436">
    <property type="entry name" value="Extradiol_dOase_DODA"/>
</dbReference>
<dbReference type="PANTHER" id="PTHR30096:SF0">
    <property type="entry name" value="4,5-DOPA DIOXYGENASE EXTRADIOL-LIKE PROTEIN"/>
    <property type="match status" value="1"/>
</dbReference>